<keyword evidence="3 4" id="KW-0539">Nucleus</keyword>
<feature type="region of interest" description="Disordered" evidence="5">
    <location>
        <begin position="835"/>
        <end position="870"/>
    </location>
</feature>
<dbReference type="InterPro" id="IPR013194">
    <property type="entry name" value="HDAC_interact_dom"/>
</dbReference>
<dbReference type="PROSITE" id="PS51477">
    <property type="entry name" value="PAH"/>
    <property type="match status" value="2"/>
</dbReference>
<feature type="region of interest" description="Disordered" evidence="5">
    <location>
        <begin position="660"/>
        <end position="680"/>
    </location>
</feature>
<dbReference type="InterPro" id="IPR031693">
    <property type="entry name" value="Sin3_C"/>
</dbReference>
<feature type="region of interest" description="Disordered" evidence="5">
    <location>
        <begin position="1"/>
        <end position="46"/>
    </location>
</feature>
<evidence type="ECO:0000256" key="2">
    <source>
        <dbReference type="ARBA" id="ARBA00022491"/>
    </source>
</evidence>
<evidence type="ECO:0000313" key="8">
    <source>
        <dbReference type="Proteomes" id="UP001055439"/>
    </source>
</evidence>
<keyword evidence="8" id="KW-1185">Reference proteome</keyword>
<reference evidence="7" key="1">
    <citation type="submission" date="2022-05" db="EMBL/GenBank/DDBJ databases">
        <title>The Musa troglodytarum L. genome provides insights into the mechanism of non-climacteric behaviour and enrichment of carotenoids.</title>
        <authorList>
            <person name="Wang J."/>
        </authorList>
    </citation>
    <scope>NUCLEOTIDE SEQUENCE</scope>
    <source>
        <tissue evidence="7">Leaf</tissue>
    </source>
</reference>
<feature type="compositionally biased region" description="Low complexity" evidence="5">
    <location>
        <begin position="669"/>
        <end position="680"/>
    </location>
</feature>
<evidence type="ECO:0000256" key="5">
    <source>
        <dbReference type="SAM" id="MobiDB-lite"/>
    </source>
</evidence>
<comment type="subcellular location">
    <subcellularLocation>
        <location evidence="1 4">Nucleus</location>
    </subcellularLocation>
</comment>
<sequence>MEGSGDDLDHSVEGRKRKPTGSPADDSSKQHRSAAMTSPSAARRKVSRDDALEFLLALKEGLDPDMYEEFLDTMVDMKEQSAAVHETVKRLKELLRIAGLPESALAFDVFVPKGWDAPAPSVSEKKPDYQDALNHVRRVRSRFSNNEAKYTSFLDIFRMHRTDRKPMDQVHEEVMALFQGHDDLLEEYSFFVNHGSERMRCGIVSSSRPFSPQNEERPTNSNDAPAGEKEGSLSLYADCNLSNLEHSKSQKYIERHSVVDKDQRGSSKMGMVQKETQKNLNNLLPVQKPSQRFDHFVAEAPQKGHRARLVDEEEIPMDMDHEGDGLKENLSENDRIRDTKRIFGGSSVLKDKDPCKNNLFGDDEERDYGKGYLKLDTSKCHRSAPGCAILTDHCRIPPPSYMSEIGSAVLNDSRVCMTSGSENNSFKIMHWNKYEECLIRCDDDRFELDMLLKLITVTAKRVEMLLKAKDDKVERENDIQIENHFTSQDLRCIELLYDEYGLDFIDALRANVSSALPVILNRLKQKEEEILEKLSDFNEVWTEAQATNHLRSLDHRSFYFKQQDPKALSSKALLAECKQVNEMDDNMLLDRISGEGHFIPVVFEYTDAEIHDVLYKIIELSCHVNCTLEGELDKVMNIWTTFFEPMFGIFWRLQDTGTNKENKKHDYRSSLSSSRQCSGGSDAEVASESLISGHTLNPSVICTQIAKEHHENFEGGQNQETVVYRTCGNPIRFNHEVQQDNEVSAICNNEDKKEEGELSPEVYFEENIIVDSGVLVMDKLVEDGTKGRQFQLGPGALTMDFVVDAEIQVNGDAENEGIESASGPFKDSPNAYEAVADASHSQCDDNDVQESSHDTEEEDEIDHDAKGGSVQVDKMSDDADNFQGEGTNLPFSVCQLKTSKPLTELAPRLLHNEDRQTRIFYGSTSFYLLLKIHQILYKRILSAKTNSSAAEIRSSNQDNANHHNQYARFKDALYSYLGGLTDKSNFEDDCLAFVGPQSYILSTLDILVHKLVKQLKAVAISEINNKFLQLYAYEKSRGPGRFDDLVYLQNARVINNGDLFRFECSIKPTRISIQLMEHPSDETEATVVPSNPDFAAYFYSGFLQNISDEKGTDKGFLRRNIRKFHKYHKCNCDGHSATCEPMERIQVTNGLQCRMLNSFKVLYVMGTEDFLIRKEKRNRFAYKPKRFDL</sequence>
<feature type="region of interest" description="Disordered" evidence="5">
    <location>
        <begin position="204"/>
        <end position="230"/>
    </location>
</feature>
<dbReference type="InterPro" id="IPR036600">
    <property type="entry name" value="PAH_sf"/>
</dbReference>
<dbReference type="Pfam" id="PF08295">
    <property type="entry name" value="Sin3_corepress"/>
    <property type="match status" value="1"/>
</dbReference>
<dbReference type="InterPro" id="IPR039774">
    <property type="entry name" value="Sin3-like"/>
</dbReference>
<dbReference type="SUPFAM" id="SSF47762">
    <property type="entry name" value="PAH2 domain"/>
    <property type="match status" value="2"/>
</dbReference>
<organism evidence="7 8">
    <name type="scientific">Musa troglodytarum</name>
    <name type="common">fe'i banana</name>
    <dbReference type="NCBI Taxonomy" id="320322"/>
    <lineage>
        <taxon>Eukaryota</taxon>
        <taxon>Viridiplantae</taxon>
        <taxon>Streptophyta</taxon>
        <taxon>Embryophyta</taxon>
        <taxon>Tracheophyta</taxon>
        <taxon>Spermatophyta</taxon>
        <taxon>Magnoliopsida</taxon>
        <taxon>Liliopsida</taxon>
        <taxon>Zingiberales</taxon>
        <taxon>Musaceae</taxon>
        <taxon>Musa</taxon>
    </lineage>
</organism>
<evidence type="ECO:0000313" key="7">
    <source>
        <dbReference type="EMBL" id="URE21756.1"/>
    </source>
</evidence>
<feature type="domain" description="Histone deacetylase interacting" evidence="6">
    <location>
        <begin position="379"/>
        <end position="479"/>
    </location>
</feature>
<dbReference type="Pfam" id="PF16879">
    <property type="entry name" value="Sin3a_C"/>
    <property type="match status" value="1"/>
</dbReference>
<dbReference type="GO" id="GO:0000118">
    <property type="term" value="C:histone deacetylase complex"/>
    <property type="evidence" value="ECO:0007669"/>
    <property type="project" value="TreeGrafter"/>
</dbReference>
<dbReference type="GO" id="GO:0000122">
    <property type="term" value="P:negative regulation of transcription by RNA polymerase II"/>
    <property type="evidence" value="ECO:0007669"/>
    <property type="project" value="TreeGrafter"/>
</dbReference>
<feature type="compositionally biased region" description="Polar residues" evidence="5">
    <location>
        <begin position="204"/>
        <end position="223"/>
    </location>
</feature>
<proteinExistence type="predicted"/>
<evidence type="ECO:0000256" key="3">
    <source>
        <dbReference type="ARBA" id="ARBA00023242"/>
    </source>
</evidence>
<dbReference type="GO" id="GO:0000785">
    <property type="term" value="C:chromatin"/>
    <property type="evidence" value="ECO:0007669"/>
    <property type="project" value="TreeGrafter"/>
</dbReference>
<dbReference type="InterPro" id="IPR003822">
    <property type="entry name" value="PAH"/>
</dbReference>
<dbReference type="PANTHER" id="PTHR12346">
    <property type="entry name" value="SIN3B-RELATED"/>
    <property type="match status" value="1"/>
</dbReference>
<dbReference type="Pfam" id="PF02671">
    <property type="entry name" value="PAH"/>
    <property type="match status" value="1"/>
</dbReference>
<evidence type="ECO:0000259" key="6">
    <source>
        <dbReference type="SMART" id="SM00761"/>
    </source>
</evidence>
<accession>A0A9E7KLI2</accession>
<dbReference type="OrthoDB" id="742817at2759"/>
<dbReference type="SMART" id="SM00761">
    <property type="entry name" value="HDAC_interact"/>
    <property type="match status" value="1"/>
</dbReference>
<dbReference type="Proteomes" id="UP001055439">
    <property type="component" value="Chromosome 7"/>
</dbReference>
<dbReference type="AlphaFoldDB" id="A0A9E7KLI2"/>
<dbReference type="GO" id="GO:0003714">
    <property type="term" value="F:transcription corepressor activity"/>
    <property type="evidence" value="ECO:0007669"/>
    <property type="project" value="InterPro"/>
</dbReference>
<dbReference type="Gene3D" id="1.20.1160.11">
    <property type="entry name" value="Paired amphipathic helix"/>
    <property type="match status" value="1"/>
</dbReference>
<dbReference type="EMBL" id="CP097509">
    <property type="protein sequence ID" value="URE21756.1"/>
    <property type="molecule type" value="Genomic_DNA"/>
</dbReference>
<evidence type="ECO:0000256" key="1">
    <source>
        <dbReference type="ARBA" id="ARBA00004123"/>
    </source>
</evidence>
<dbReference type="PANTHER" id="PTHR12346:SF0">
    <property type="entry name" value="SIN3A, ISOFORM G"/>
    <property type="match status" value="1"/>
</dbReference>
<evidence type="ECO:0000256" key="4">
    <source>
        <dbReference type="PROSITE-ProRule" id="PRU00810"/>
    </source>
</evidence>
<gene>
    <name evidence="7" type="ORF">MUK42_12105</name>
</gene>
<keyword evidence="2" id="KW-0678">Repressor</keyword>
<name>A0A9E7KLI2_9LILI</name>
<protein>
    <submittedName>
        <fullName evidence="7">Paired amphipathic helix protein</fullName>
    </submittedName>
</protein>